<gene>
    <name evidence="1" type="ORF">J5A58_01200</name>
</gene>
<dbReference type="RefSeq" id="WP_211807713.1">
    <property type="nucleotide sequence ID" value="NZ_CP072361.1"/>
</dbReference>
<protein>
    <submittedName>
        <fullName evidence="1">HEAT repeat domain-containing protein</fullName>
    </submittedName>
</protein>
<dbReference type="Proteomes" id="UP000682195">
    <property type="component" value="Chromosome 1"/>
</dbReference>
<organism evidence="1 2">
    <name type="scientific">Prevotella melaninogenica</name>
    <dbReference type="NCBI Taxonomy" id="28132"/>
    <lineage>
        <taxon>Bacteria</taxon>
        <taxon>Pseudomonadati</taxon>
        <taxon>Bacteroidota</taxon>
        <taxon>Bacteroidia</taxon>
        <taxon>Bacteroidales</taxon>
        <taxon>Prevotellaceae</taxon>
        <taxon>Prevotella</taxon>
    </lineage>
</organism>
<keyword evidence="2" id="KW-1185">Reference proteome</keyword>
<reference evidence="1 2" key="1">
    <citation type="submission" date="2021-03" db="EMBL/GenBank/DDBJ databases">
        <title>Human Oral Microbial Genomes.</title>
        <authorList>
            <person name="Johnston C.D."/>
            <person name="Chen T."/>
            <person name="Dewhirst F.E."/>
        </authorList>
    </citation>
    <scope>NUCLEOTIDE SEQUENCE [LARGE SCALE GENOMIC DNA]</scope>
    <source>
        <strain evidence="1 2">F0054</strain>
    </source>
</reference>
<proteinExistence type="predicted"/>
<name>A0ABX7XPX9_9BACT</name>
<evidence type="ECO:0000313" key="1">
    <source>
        <dbReference type="EMBL" id="QUB75670.1"/>
    </source>
</evidence>
<sequence length="337" mass="38393">MNNLVLKQRIYLIAIVLTLIGLGSSYGSCTKFSDRLSDSAIMALDSFHHCQYMALSRGIGVAGRRSEQLDYADQLSRHTTIEQLAEIANTDTSRITRLWAYRILLKKADKQVFDILRQALKDTTHVELMSGCSGFEEPYNRTAISIYFHEGNKLKLSNQLSFSLDSLIFFGYMKNNGFEDGLPIDFKPHKIYYATVIEEADKGNAAILPLLAQYKNPNDRQRINKLLEANIKKDGICSYEACGAISNWNDPAFEWYAKAACQATIKQKDYYAGDILPLLCAYPAPWSYQILKGLLTQKGDYSNSDIAKDYLAERYKTHPIPPIFKPLYDKYMMKNYQ</sequence>
<accession>A0ABX7XPX9</accession>
<evidence type="ECO:0000313" key="2">
    <source>
        <dbReference type="Proteomes" id="UP000682195"/>
    </source>
</evidence>
<dbReference type="EMBL" id="CP072361">
    <property type="protein sequence ID" value="QUB75670.1"/>
    <property type="molecule type" value="Genomic_DNA"/>
</dbReference>